<feature type="region of interest" description="Disordered" evidence="9">
    <location>
        <begin position="28"/>
        <end position="50"/>
    </location>
</feature>
<feature type="compositionally biased region" description="Basic and acidic residues" evidence="9">
    <location>
        <begin position="216"/>
        <end position="226"/>
    </location>
</feature>
<keyword evidence="7" id="KW-0862">Zinc</keyword>
<evidence type="ECO:0000256" key="1">
    <source>
        <dbReference type="ARBA" id="ARBA00000900"/>
    </source>
</evidence>
<dbReference type="OrthoDB" id="10047631at2759"/>
<evidence type="ECO:0000256" key="2">
    <source>
        <dbReference type="ARBA" id="ARBA00012483"/>
    </source>
</evidence>
<feature type="compositionally biased region" description="Basic and acidic residues" evidence="9">
    <location>
        <begin position="79"/>
        <end position="96"/>
    </location>
</feature>
<keyword evidence="5 8" id="KW-0863">Zinc-finger</keyword>
<feature type="compositionally biased region" description="Polar residues" evidence="9">
    <location>
        <begin position="116"/>
        <end position="130"/>
    </location>
</feature>
<dbReference type="SMART" id="SM00184">
    <property type="entry name" value="RING"/>
    <property type="match status" value="1"/>
</dbReference>
<keyword evidence="3" id="KW-0808">Transferase</keyword>
<feature type="region of interest" description="Disordered" evidence="9">
    <location>
        <begin position="613"/>
        <end position="681"/>
    </location>
</feature>
<feature type="region of interest" description="Disordered" evidence="9">
    <location>
        <begin position="62"/>
        <end position="176"/>
    </location>
</feature>
<feature type="region of interest" description="Disordered" evidence="9">
    <location>
        <begin position="362"/>
        <end position="396"/>
    </location>
</feature>
<dbReference type="PANTHER" id="PTHR22937">
    <property type="entry name" value="E3 UBIQUITIN-PROTEIN LIGASE RNF165"/>
    <property type="match status" value="1"/>
</dbReference>
<feature type="compositionally biased region" description="Pro residues" evidence="9">
    <location>
        <begin position="928"/>
        <end position="947"/>
    </location>
</feature>
<feature type="compositionally biased region" description="Polar residues" evidence="9">
    <location>
        <begin position="655"/>
        <end position="669"/>
    </location>
</feature>
<feature type="compositionally biased region" description="Low complexity" evidence="9">
    <location>
        <begin position="830"/>
        <end position="842"/>
    </location>
</feature>
<evidence type="ECO:0000313" key="11">
    <source>
        <dbReference type="EMBL" id="CAH1251642.1"/>
    </source>
</evidence>
<dbReference type="GO" id="GO:0005634">
    <property type="term" value="C:nucleus"/>
    <property type="evidence" value="ECO:0007669"/>
    <property type="project" value="TreeGrafter"/>
</dbReference>
<evidence type="ECO:0000256" key="9">
    <source>
        <dbReference type="SAM" id="MobiDB-lite"/>
    </source>
</evidence>
<reference evidence="11" key="1">
    <citation type="submission" date="2022-01" db="EMBL/GenBank/DDBJ databases">
        <authorList>
            <person name="Braso-Vives M."/>
        </authorList>
    </citation>
    <scope>NUCLEOTIDE SEQUENCE</scope>
</reference>
<dbReference type="InterPro" id="IPR013083">
    <property type="entry name" value="Znf_RING/FYVE/PHD"/>
</dbReference>
<feature type="region of interest" description="Disordered" evidence="9">
    <location>
        <begin position="703"/>
        <end position="729"/>
    </location>
</feature>
<keyword evidence="12" id="KW-1185">Reference proteome</keyword>
<evidence type="ECO:0000256" key="5">
    <source>
        <dbReference type="ARBA" id="ARBA00022771"/>
    </source>
</evidence>
<feature type="compositionally biased region" description="Pro residues" evidence="9">
    <location>
        <begin position="843"/>
        <end position="855"/>
    </location>
</feature>
<feature type="compositionally biased region" description="Low complexity" evidence="9">
    <location>
        <begin position="878"/>
        <end position="902"/>
    </location>
</feature>
<dbReference type="Pfam" id="PF13639">
    <property type="entry name" value="zf-RING_2"/>
    <property type="match status" value="1"/>
</dbReference>
<evidence type="ECO:0000256" key="6">
    <source>
        <dbReference type="ARBA" id="ARBA00022786"/>
    </source>
</evidence>
<feature type="region of interest" description="Disordered" evidence="9">
    <location>
        <begin position="493"/>
        <end position="561"/>
    </location>
</feature>
<feature type="compositionally biased region" description="Basic and acidic residues" evidence="9">
    <location>
        <begin position="143"/>
        <end position="155"/>
    </location>
</feature>
<dbReference type="GO" id="GO:0061630">
    <property type="term" value="F:ubiquitin protein ligase activity"/>
    <property type="evidence" value="ECO:0007669"/>
    <property type="project" value="UniProtKB-EC"/>
</dbReference>
<dbReference type="PRINTS" id="PR01217">
    <property type="entry name" value="PRICHEXTENSN"/>
</dbReference>
<feature type="region of interest" description="Disordered" evidence="9">
    <location>
        <begin position="431"/>
        <end position="471"/>
    </location>
</feature>
<dbReference type="InterPro" id="IPR001841">
    <property type="entry name" value="Znf_RING"/>
</dbReference>
<feature type="compositionally biased region" description="Pro residues" evidence="9">
    <location>
        <begin position="867"/>
        <end position="877"/>
    </location>
</feature>
<evidence type="ECO:0000256" key="8">
    <source>
        <dbReference type="PROSITE-ProRule" id="PRU00175"/>
    </source>
</evidence>
<organism evidence="11 12">
    <name type="scientific">Branchiostoma lanceolatum</name>
    <name type="common">Common lancelet</name>
    <name type="synonym">Amphioxus lanceolatum</name>
    <dbReference type="NCBI Taxonomy" id="7740"/>
    <lineage>
        <taxon>Eukaryota</taxon>
        <taxon>Metazoa</taxon>
        <taxon>Chordata</taxon>
        <taxon>Cephalochordata</taxon>
        <taxon>Leptocardii</taxon>
        <taxon>Amphioxiformes</taxon>
        <taxon>Branchiostomatidae</taxon>
        <taxon>Branchiostoma</taxon>
    </lineage>
</organism>
<feature type="compositionally biased region" description="Pro residues" evidence="9">
    <location>
        <begin position="960"/>
        <end position="981"/>
    </location>
</feature>
<dbReference type="AlphaFoldDB" id="A0A8K0EKJ6"/>
<sequence length="1240" mass="136362">MDGMRESPLDEASINLVDMESLPSLEKGAGSLDLVMGDQESNSATDEEIDVVSCEEQRLCLNFSTSDDAMETGGSDQSGDGRDSTEQTKSGSDDCNKNPAPLDYSKTSDLGKLGKNENQTVNNVRLSSENNAERHRPSNSVENHSDSNTDLERSSLNRSRTLNSFGPRGAGINSFNRSVETREKTCKALDMVVRAKQERREEGQGVGRSNLGNSHELSREEREEISSRLQRENNNVYGQNHAFSPVGGPRERNVVEFRDLLYGASRHGERVSPGERESGVHASGIRVKMESSQNAAGRGFWQVAEEEERLDHPFHDVGEGEGAGDRPVVVKAEGGCAQEESNSSDSVTLSQRLEHAAEQWQTCALSEGSPRGGAAGETGRRSPVWETSDWGGEGEETWESWDVPFQSEGAQDNVRVLPVWASPNREENCARFAPLSPGSSASSDLDVVSIDDSGDSRPHENSITVGWRNNDLLSPIPNHEADVEADLSVDVLTPDPMLTSHPQRKTNDRTRSPEAIDLTSDDSEIEIVSEPRPHGRSSQRHRGEESRGHHHGNSDQNTPIVVDLTGSDEEAATSPRNPPTSHVRDRNFILGLSDVPASSSSHPHLREACANNTRGTTHRQHASPRPQVPGSSQRMPHFHHHSPRPIQPRVHRPSCQFQTSRPGCHTSPNPHAPTRPHVHSPSCLVHRRPFNNNSAGGHGHAFRHLPSCRFQSSPRLDPPPSEPCEQEGHDLTCDDPEACPQADTPCEDQPPCDAATDAHGNPHDRCSPAVGVRGGCSHRHAVCCSRLSCSRLQNPPPCRLHRHHCQCASCQSRSHVHHHHHFLPRPVPAHSPHITSSPSLTSPSPPHPHPSPPQPVNLRTSSRNRDTPPPLSPPESPPSSISSFLNVSSASSSTAPSDSPPSLFSNPFHQTPPTYLPTDPQLSHSNPFCPPPPPPPLLPPHSGPPSGPTQTHPPGLTSYPTPPVPPPPPQSDSNPAAPPPGYAWVGHTPVPIMHQRLLAVQQRMQEQQRRRMTAHLQGRPGDRAAQQQAMQFHMQRQMEGRTWAEQPVPLDPTEPYMDGGPMTPQAEHRHVHQHWHHFHPSPPRMAPFNVPHVHVNYGPIPPPMMHLPPMPPMPTGMIGRPLHFMFGRPTFEDLMQLEQHLGQVNRGASQSTIERNTFPYKYQKHKAASEEEDAAGSAGDDDEKCTICLSQFTQGEDVRRLPCMHLFHIVCVDQWLTTNKKCPICRVDIETQGEFEKGQS</sequence>
<dbReference type="EMBL" id="OV696704">
    <property type="protein sequence ID" value="CAH1251642.1"/>
    <property type="molecule type" value="Genomic_DNA"/>
</dbReference>
<feature type="region of interest" description="Disordered" evidence="9">
    <location>
        <begin position="197"/>
        <end position="226"/>
    </location>
</feature>
<evidence type="ECO:0000256" key="3">
    <source>
        <dbReference type="ARBA" id="ARBA00022679"/>
    </source>
</evidence>
<evidence type="ECO:0000259" key="10">
    <source>
        <dbReference type="PROSITE" id="PS50089"/>
    </source>
</evidence>
<dbReference type="GO" id="GO:0008270">
    <property type="term" value="F:zinc ion binding"/>
    <property type="evidence" value="ECO:0007669"/>
    <property type="project" value="UniProtKB-KW"/>
</dbReference>
<name>A0A8K0EKJ6_BRALA</name>
<dbReference type="PANTHER" id="PTHR22937:SF65">
    <property type="entry name" value="E3 UBIQUITIN-PROTEIN LIGASE ARK2C"/>
    <property type="match status" value="1"/>
</dbReference>
<dbReference type="PROSITE" id="PS50089">
    <property type="entry name" value="ZF_RING_2"/>
    <property type="match status" value="1"/>
</dbReference>
<evidence type="ECO:0000313" key="12">
    <source>
        <dbReference type="Proteomes" id="UP000838412"/>
    </source>
</evidence>
<dbReference type="SUPFAM" id="SSF57850">
    <property type="entry name" value="RING/U-box"/>
    <property type="match status" value="1"/>
</dbReference>
<feature type="compositionally biased region" description="Polar residues" evidence="9">
    <location>
        <begin position="903"/>
        <end position="913"/>
    </location>
</feature>
<feature type="region of interest" description="Disordered" evidence="9">
    <location>
        <begin position="822"/>
        <end position="987"/>
    </location>
</feature>
<accession>A0A8K0EKJ6</accession>
<feature type="domain" description="RING-type" evidence="10">
    <location>
        <begin position="1185"/>
        <end position="1226"/>
    </location>
</feature>
<dbReference type="InterPro" id="IPR045191">
    <property type="entry name" value="MBR1/2-like"/>
</dbReference>
<dbReference type="Gene3D" id="3.30.40.10">
    <property type="entry name" value="Zinc/RING finger domain, C3HC4 (zinc finger)"/>
    <property type="match status" value="1"/>
</dbReference>
<proteinExistence type="predicted"/>
<protein>
    <recommendedName>
        <fullName evidence="2">RING-type E3 ubiquitin transferase</fullName>
        <ecNumber evidence="2">2.3.2.27</ecNumber>
    </recommendedName>
</protein>
<evidence type="ECO:0000256" key="4">
    <source>
        <dbReference type="ARBA" id="ARBA00022723"/>
    </source>
</evidence>
<comment type="catalytic activity">
    <reaction evidence="1">
        <text>S-ubiquitinyl-[E2 ubiquitin-conjugating enzyme]-L-cysteine + [acceptor protein]-L-lysine = [E2 ubiquitin-conjugating enzyme]-L-cysteine + N(6)-ubiquitinyl-[acceptor protein]-L-lysine.</text>
        <dbReference type="EC" id="2.3.2.27"/>
    </reaction>
</comment>
<keyword evidence="6" id="KW-0833">Ubl conjugation pathway</keyword>
<keyword evidence="4" id="KW-0479">Metal-binding</keyword>
<dbReference type="Proteomes" id="UP000838412">
    <property type="component" value="Chromosome 19"/>
</dbReference>
<feature type="compositionally biased region" description="Low complexity" evidence="9">
    <location>
        <begin position="438"/>
        <end position="451"/>
    </location>
</feature>
<dbReference type="EC" id="2.3.2.27" evidence="2"/>
<gene>
    <name evidence="11" type="primary">RNF111</name>
    <name evidence="11" type="ORF">BLAG_LOCUS11967</name>
</gene>
<evidence type="ECO:0000256" key="7">
    <source>
        <dbReference type="ARBA" id="ARBA00022833"/>
    </source>
</evidence>
<feature type="compositionally biased region" description="Basic and acidic residues" evidence="9">
    <location>
        <begin position="505"/>
        <end position="514"/>
    </location>
</feature>
<dbReference type="CDD" id="cd16681">
    <property type="entry name" value="RING-H2_RNF111"/>
    <property type="match status" value="1"/>
</dbReference>